<dbReference type="Proteomes" id="UP000286997">
    <property type="component" value="Unassembled WGS sequence"/>
</dbReference>
<gene>
    <name evidence="1" type="ORF">EOE48_13990</name>
</gene>
<reference evidence="1 2" key="1">
    <citation type="submission" date="2019-01" db="EMBL/GenBank/DDBJ databases">
        <authorList>
            <person name="Chen W.-M."/>
        </authorList>
    </citation>
    <scope>NUCLEOTIDE SEQUENCE [LARGE SCALE GENOMIC DNA]</scope>
    <source>
        <strain evidence="1 2">TER-1</strain>
    </source>
</reference>
<dbReference type="RefSeq" id="WP_127730086.1">
    <property type="nucleotide sequence ID" value="NZ_SACP01000012.1"/>
</dbReference>
<organism evidence="1 2">
    <name type="scientific">Methylobacterium oryzihabitans</name>
    <dbReference type="NCBI Taxonomy" id="2499852"/>
    <lineage>
        <taxon>Bacteria</taxon>
        <taxon>Pseudomonadati</taxon>
        <taxon>Pseudomonadota</taxon>
        <taxon>Alphaproteobacteria</taxon>
        <taxon>Hyphomicrobiales</taxon>
        <taxon>Methylobacteriaceae</taxon>
        <taxon>Methylobacterium</taxon>
    </lineage>
</organism>
<evidence type="ECO:0000313" key="1">
    <source>
        <dbReference type="EMBL" id="RVU17494.1"/>
    </source>
</evidence>
<comment type="caution">
    <text evidence="1">The sequence shown here is derived from an EMBL/GenBank/DDBJ whole genome shotgun (WGS) entry which is preliminary data.</text>
</comment>
<protein>
    <submittedName>
        <fullName evidence="1">Uncharacterized protein</fullName>
    </submittedName>
</protein>
<proteinExistence type="predicted"/>
<dbReference type="AlphaFoldDB" id="A0A3S2V968"/>
<accession>A0A3S2V968</accession>
<sequence length="115" mass="10948">MADLPLVPGQRVTRTALGPGVAAIPAGSTAPIAITGLGDGETVAGVTPAARFAEAGSSIVPRWGVPAGTYPITVTTSLGRPLALVVTVVGAPAGGAGGGALDFSDPANSGHIPGL</sequence>
<dbReference type="EMBL" id="SACP01000012">
    <property type="protein sequence ID" value="RVU17494.1"/>
    <property type="molecule type" value="Genomic_DNA"/>
</dbReference>
<name>A0A3S2V968_9HYPH</name>
<evidence type="ECO:0000313" key="2">
    <source>
        <dbReference type="Proteomes" id="UP000286997"/>
    </source>
</evidence>
<keyword evidence="2" id="KW-1185">Reference proteome</keyword>